<dbReference type="Proteomes" id="UP000009168">
    <property type="component" value="Unassembled WGS sequence"/>
</dbReference>
<gene>
    <name evidence="1" type="ORF">TTHERM_000499373</name>
</gene>
<name>W7X0R6_TETTS</name>
<keyword evidence="2" id="KW-1185">Reference proteome</keyword>
<evidence type="ECO:0000313" key="1">
    <source>
        <dbReference type="EMBL" id="EWS72755.1"/>
    </source>
</evidence>
<dbReference type="AlphaFoldDB" id="W7X0R6"/>
<accession>W7X0R6</accession>
<protein>
    <submittedName>
        <fullName evidence="1">Uncharacterized protein</fullName>
    </submittedName>
</protein>
<dbReference type="GeneID" id="24439311"/>
<proteinExistence type="predicted"/>
<sequence length="51" mass="6291">MIYQLKTLIFFLINKCYQPIIFIIQIRSIIKRYQIKHDVQNAWKEVCSQPY</sequence>
<dbReference type="RefSeq" id="XP_012654692.1">
    <property type="nucleotide sequence ID" value="XM_012799238.1"/>
</dbReference>
<evidence type="ECO:0000313" key="2">
    <source>
        <dbReference type="Proteomes" id="UP000009168"/>
    </source>
</evidence>
<reference evidence="2" key="1">
    <citation type="journal article" date="2006" name="PLoS Biol.">
        <title>Macronuclear genome sequence of the ciliate Tetrahymena thermophila, a model eukaryote.</title>
        <authorList>
            <person name="Eisen J.A."/>
            <person name="Coyne R.S."/>
            <person name="Wu M."/>
            <person name="Wu D."/>
            <person name="Thiagarajan M."/>
            <person name="Wortman J.R."/>
            <person name="Badger J.H."/>
            <person name="Ren Q."/>
            <person name="Amedeo P."/>
            <person name="Jones K.M."/>
            <person name="Tallon L.J."/>
            <person name="Delcher A.L."/>
            <person name="Salzberg S.L."/>
            <person name="Silva J.C."/>
            <person name="Haas B.J."/>
            <person name="Majoros W.H."/>
            <person name="Farzad M."/>
            <person name="Carlton J.M."/>
            <person name="Smith R.K. Jr."/>
            <person name="Garg J."/>
            <person name="Pearlman R.E."/>
            <person name="Karrer K.M."/>
            <person name="Sun L."/>
            <person name="Manning G."/>
            <person name="Elde N.C."/>
            <person name="Turkewitz A.P."/>
            <person name="Asai D.J."/>
            <person name="Wilkes D.E."/>
            <person name="Wang Y."/>
            <person name="Cai H."/>
            <person name="Collins K."/>
            <person name="Stewart B.A."/>
            <person name="Lee S.R."/>
            <person name="Wilamowska K."/>
            <person name="Weinberg Z."/>
            <person name="Ruzzo W.L."/>
            <person name="Wloga D."/>
            <person name="Gaertig J."/>
            <person name="Frankel J."/>
            <person name="Tsao C.-C."/>
            <person name="Gorovsky M.A."/>
            <person name="Keeling P.J."/>
            <person name="Waller R.F."/>
            <person name="Patron N.J."/>
            <person name="Cherry J.M."/>
            <person name="Stover N.A."/>
            <person name="Krieger C.J."/>
            <person name="del Toro C."/>
            <person name="Ryder H.F."/>
            <person name="Williamson S.C."/>
            <person name="Barbeau R.A."/>
            <person name="Hamilton E.P."/>
            <person name="Orias E."/>
        </authorList>
    </citation>
    <scope>NUCLEOTIDE SEQUENCE [LARGE SCALE GENOMIC DNA]</scope>
    <source>
        <strain evidence="2">SB210</strain>
    </source>
</reference>
<dbReference type="InParanoid" id="W7X0R6"/>
<organism evidence="1 2">
    <name type="scientific">Tetrahymena thermophila (strain SB210)</name>
    <dbReference type="NCBI Taxonomy" id="312017"/>
    <lineage>
        <taxon>Eukaryota</taxon>
        <taxon>Sar</taxon>
        <taxon>Alveolata</taxon>
        <taxon>Ciliophora</taxon>
        <taxon>Intramacronucleata</taxon>
        <taxon>Oligohymenophorea</taxon>
        <taxon>Hymenostomatida</taxon>
        <taxon>Tetrahymenina</taxon>
        <taxon>Tetrahymenidae</taxon>
        <taxon>Tetrahymena</taxon>
    </lineage>
</organism>
<dbReference type="EMBL" id="GG662548">
    <property type="protein sequence ID" value="EWS72755.1"/>
    <property type="molecule type" value="Genomic_DNA"/>
</dbReference>
<dbReference type="KEGG" id="tet:TTHERM_000499373"/>